<keyword evidence="4" id="KW-1185">Reference proteome</keyword>
<dbReference type="PANTHER" id="PTHR31088">
    <property type="entry name" value="MEMBRANE-ASSOCIATED PROTEIN VIPP1, CHLOROPLASTIC"/>
    <property type="match status" value="1"/>
</dbReference>
<evidence type="ECO:0000313" key="3">
    <source>
        <dbReference type="EMBL" id="CAL5229326.1"/>
    </source>
</evidence>
<evidence type="ECO:0000313" key="4">
    <source>
        <dbReference type="Proteomes" id="UP001497392"/>
    </source>
</evidence>
<feature type="coiled-coil region" evidence="2">
    <location>
        <begin position="150"/>
        <end position="198"/>
    </location>
</feature>
<keyword evidence="2" id="KW-0175">Coiled coil</keyword>
<name>A0ABP1GAT1_9CHLO</name>
<reference evidence="3 4" key="1">
    <citation type="submission" date="2024-06" db="EMBL/GenBank/DDBJ databases">
        <authorList>
            <person name="Kraege A."/>
            <person name="Thomma B."/>
        </authorList>
    </citation>
    <scope>NUCLEOTIDE SEQUENCE [LARGE SCALE GENOMIC DNA]</scope>
</reference>
<comment type="similarity">
    <text evidence="1">Belongs to the PspA/Vipp/IM30 family.</text>
</comment>
<dbReference type="Pfam" id="PF04012">
    <property type="entry name" value="PspA_IM30"/>
    <property type="match status" value="1"/>
</dbReference>
<proteinExistence type="inferred from homology"/>
<dbReference type="PANTHER" id="PTHR31088:SF6">
    <property type="entry name" value="PHAGE SHOCK PROTEIN A"/>
    <property type="match status" value="1"/>
</dbReference>
<protein>
    <submittedName>
        <fullName evidence="3">G12632 protein</fullName>
    </submittedName>
</protein>
<comment type="caution">
    <text evidence="3">The sequence shown here is derived from an EMBL/GenBank/DDBJ whole genome shotgun (WGS) entry which is preliminary data.</text>
</comment>
<sequence length="308" mass="33778">MRTSRAGLALRSSPGRDSFIAGTSLAPAQKAKATFTRHASSSPVQASLLGRASRVARSYIFFFGNSTVGELEDPRRMLDQAVTDMREDVTKMRQAAAQVYAAERQMETRFASAQAASDEWKRRAEWALRKGDEDLAREALKRRKTFETTANTMREQLEQHRKASATLKANISALESKVAEALNKKETLKARAASAQATKMLNEEISSLVGGLRSSSNSSLSAFARMEQKVEALEAEADAAGQMGMFGDALGAKFALMEAGTVEDDLLKLKTDLLNIDESIAKLPSQTQAWESIPNFQRKPNSVDIVWP</sequence>
<gene>
    <name evidence="3" type="primary">g12632</name>
    <name evidence="3" type="ORF">VP750_LOCUS11232</name>
</gene>
<dbReference type="InterPro" id="IPR007157">
    <property type="entry name" value="PspA_VIPP1"/>
</dbReference>
<dbReference type="EMBL" id="CAXHTA020000020">
    <property type="protein sequence ID" value="CAL5229326.1"/>
    <property type="molecule type" value="Genomic_DNA"/>
</dbReference>
<dbReference type="Proteomes" id="UP001497392">
    <property type="component" value="Unassembled WGS sequence"/>
</dbReference>
<evidence type="ECO:0000256" key="2">
    <source>
        <dbReference type="SAM" id="Coils"/>
    </source>
</evidence>
<accession>A0ABP1GAT1</accession>
<evidence type="ECO:0000256" key="1">
    <source>
        <dbReference type="ARBA" id="ARBA00043985"/>
    </source>
</evidence>
<organism evidence="3 4">
    <name type="scientific">Coccomyxa viridis</name>
    <dbReference type="NCBI Taxonomy" id="1274662"/>
    <lineage>
        <taxon>Eukaryota</taxon>
        <taxon>Viridiplantae</taxon>
        <taxon>Chlorophyta</taxon>
        <taxon>core chlorophytes</taxon>
        <taxon>Trebouxiophyceae</taxon>
        <taxon>Trebouxiophyceae incertae sedis</taxon>
        <taxon>Coccomyxaceae</taxon>
        <taxon>Coccomyxa</taxon>
    </lineage>
</organism>